<dbReference type="Proteomes" id="UP000256512">
    <property type="component" value="Unassembled WGS sequence"/>
</dbReference>
<name>A0A3D9BQQ1_9FLAO</name>
<evidence type="ECO:0000256" key="1">
    <source>
        <dbReference type="ARBA" id="ARBA00022729"/>
    </source>
</evidence>
<dbReference type="EMBL" id="QNVS01000010">
    <property type="protein sequence ID" value="REC55810.1"/>
    <property type="molecule type" value="Genomic_DNA"/>
</dbReference>
<organism evidence="4 5">
    <name type="scientific">Chryseobacterium piscium</name>
    <dbReference type="NCBI Taxonomy" id="333702"/>
    <lineage>
        <taxon>Bacteria</taxon>
        <taxon>Pseudomonadati</taxon>
        <taxon>Bacteroidota</taxon>
        <taxon>Flavobacteriia</taxon>
        <taxon>Flavobacteriales</taxon>
        <taxon>Weeksellaceae</taxon>
        <taxon>Chryseobacterium group</taxon>
        <taxon>Chryseobacterium</taxon>
    </lineage>
</organism>
<reference evidence="4 5" key="1">
    <citation type="journal article" date="2006" name="Int. J. Syst. Evol. Microbiol.">
        <title>Chryseobacterium piscium sp. nov., isolated from fish of the South Atlantic Ocean off South Africa.</title>
        <authorList>
            <person name="de Beer H."/>
            <person name="Hugo C.J."/>
            <person name="Jooste P.J."/>
            <person name="Vancanneyt M."/>
            <person name="Coenye T."/>
            <person name="Vandamme P."/>
        </authorList>
    </citation>
    <scope>NUCLEOTIDE SEQUENCE [LARGE SCALE GENOMIC DNA]</scope>
    <source>
        <strain evidence="4 5">CCUG 51923</strain>
    </source>
</reference>
<dbReference type="PANTHER" id="PTHR35580:SF1">
    <property type="entry name" value="PHYTASE-LIKE DOMAIN-CONTAINING PROTEIN"/>
    <property type="match status" value="1"/>
</dbReference>
<feature type="signal peptide" evidence="2">
    <location>
        <begin position="1"/>
        <end position="17"/>
    </location>
</feature>
<dbReference type="PANTHER" id="PTHR35580">
    <property type="entry name" value="CELL SURFACE GLYCOPROTEIN (S-LAYER PROTEIN)-LIKE PROTEIN"/>
    <property type="match status" value="1"/>
</dbReference>
<keyword evidence="5" id="KW-1185">Reference proteome</keyword>
<proteinExistence type="predicted"/>
<comment type="caution">
    <text evidence="4">The sequence shown here is derived from an EMBL/GenBank/DDBJ whole genome shotgun (WGS) entry which is preliminary data.</text>
</comment>
<evidence type="ECO:0000313" key="4">
    <source>
        <dbReference type="EMBL" id="REC55810.1"/>
    </source>
</evidence>
<gene>
    <name evidence="4" type="ORF">DRF62_05225</name>
</gene>
<evidence type="ECO:0000259" key="3">
    <source>
        <dbReference type="Pfam" id="PF18962"/>
    </source>
</evidence>
<feature type="domain" description="Secretion system C-terminal sorting" evidence="3">
    <location>
        <begin position="519"/>
        <end position="588"/>
    </location>
</feature>
<dbReference type="AlphaFoldDB" id="A0A3D9BQQ1"/>
<dbReference type="InterPro" id="IPR052918">
    <property type="entry name" value="Motility_Chemotaxis_Reg"/>
</dbReference>
<dbReference type="RefSeq" id="WP_115949394.1">
    <property type="nucleotide sequence ID" value="NZ_QNVS01000010.1"/>
</dbReference>
<dbReference type="NCBIfam" id="TIGR04183">
    <property type="entry name" value="Por_Secre_tail"/>
    <property type="match status" value="1"/>
</dbReference>
<protein>
    <recommendedName>
        <fullName evidence="3">Secretion system C-terminal sorting domain-containing protein</fullName>
    </recommendedName>
</protein>
<evidence type="ECO:0000256" key="2">
    <source>
        <dbReference type="SAM" id="SignalP"/>
    </source>
</evidence>
<sequence length="595" mass="66008">MKTKNLFFLLLSSSLFAQGFNYERDWATYFGGTNTYLTGIYEDSSSNISADVITTYLNPTGGNTPVSYYNQFVTSGSQTYIGNNPNNLYGKFSSPGNLLQAEYKASYLPTSRQATYFRDDLGNRYDIEHTITAYTALPSGVWLPNNNESTDVIFAKYDTNNNLLWKTYIPNTGESHNFEVDSNGNIYIVGYTKWQTLGDPGTFQQNFKLVYDVSGTLLPNTYIVKLNPQGQKLWATYTPSSSINGITVYENNLYIFGNNDIITTEATLSTPNTFQTAKGGQFISKFDGMTGQRIWGTYYGTPGNTLDAGLSDIKADETGVYVTGMTFGIMGGTYYATEGAYKSQTNDGIDMFITKFNLSGNRVWSTYIGTDGYDSYSGDRGLDIKNGKLLFTGLNQGNYNISTPGAFVSTKPNANSEDLFFGILNTNTGHPDFISYYGGTANNPSAAIDARCSFSKSSNGFYLYGATYRNNGFTSTNGYQQRIIYPPGVTMGRSGYIVKFNPKFLSTSEINSSQDFVLYNNPNNGNFILKGSVLNKEPHIISINDMSGKLIYSRNVQKSKEEHFNLEDQLPKGNYILSIKKSDKTLVKSFKLIIK</sequence>
<feature type="chain" id="PRO_5017595080" description="Secretion system C-terminal sorting domain-containing protein" evidence="2">
    <location>
        <begin position="18"/>
        <end position="595"/>
    </location>
</feature>
<dbReference type="InterPro" id="IPR026444">
    <property type="entry name" value="Secre_tail"/>
</dbReference>
<keyword evidence="1 2" id="KW-0732">Signal</keyword>
<dbReference type="Pfam" id="PF18962">
    <property type="entry name" value="Por_Secre_tail"/>
    <property type="match status" value="1"/>
</dbReference>
<accession>A0A3D9BQQ1</accession>
<evidence type="ECO:0000313" key="5">
    <source>
        <dbReference type="Proteomes" id="UP000256512"/>
    </source>
</evidence>